<evidence type="ECO:0000256" key="1">
    <source>
        <dbReference type="SAM" id="SignalP"/>
    </source>
</evidence>
<dbReference type="Proteomes" id="UP000027265">
    <property type="component" value="Unassembled WGS sequence"/>
</dbReference>
<feature type="chain" id="PRO_5001643668" description="Carbohydrate-binding module family 19 domain-containing protein" evidence="1">
    <location>
        <begin position="17"/>
        <end position="350"/>
    </location>
</feature>
<dbReference type="HOGENOM" id="CLU_056206_0_0_1"/>
<dbReference type="OrthoDB" id="2362516at2759"/>
<keyword evidence="1" id="KW-0732">Signal</keyword>
<reference evidence="3" key="1">
    <citation type="journal article" date="2014" name="Proc. Natl. Acad. Sci. U.S.A.">
        <title>Extensive sampling of basidiomycete genomes demonstrates inadequacy of the white-rot/brown-rot paradigm for wood decay fungi.</title>
        <authorList>
            <person name="Riley R."/>
            <person name="Salamov A.A."/>
            <person name="Brown D.W."/>
            <person name="Nagy L.G."/>
            <person name="Floudas D."/>
            <person name="Held B.W."/>
            <person name="Levasseur A."/>
            <person name="Lombard V."/>
            <person name="Morin E."/>
            <person name="Otillar R."/>
            <person name="Lindquist E.A."/>
            <person name="Sun H."/>
            <person name="LaButti K.M."/>
            <person name="Schmutz J."/>
            <person name="Jabbour D."/>
            <person name="Luo H."/>
            <person name="Baker S.E."/>
            <person name="Pisabarro A.G."/>
            <person name="Walton J.D."/>
            <person name="Blanchette R.A."/>
            <person name="Henrissat B."/>
            <person name="Martin F."/>
            <person name="Cullen D."/>
            <person name="Hibbett D.S."/>
            <person name="Grigoriev I.V."/>
        </authorList>
    </citation>
    <scope>NUCLEOTIDE SEQUENCE [LARGE SCALE GENOMIC DNA]</scope>
    <source>
        <strain evidence="3">MUCL 33604</strain>
    </source>
</reference>
<dbReference type="AlphaFoldDB" id="A0A067Q1U9"/>
<organism evidence="2 3">
    <name type="scientific">Jaapia argillacea MUCL 33604</name>
    <dbReference type="NCBI Taxonomy" id="933084"/>
    <lineage>
        <taxon>Eukaryota</taxon>
        <taxon>Fungi</taxon>
        <taxon>Dikarya</taxon>
        <taxon>Basidiomycota</taxon>
        <taxon>Agaricomycotina</taxon>
        <taxon>Agaricomycetes</taxon>
        <taxon>Agaricomycetidae</taxon>
        <taxon>Jaapiales</taxon>
        <taxon>Jaapiaceae</taxon>
        <taxon>Jaapia</taxon>
    </lineage>
</organism>
<sequence>MLLPTLLSTFFLLASSTPIPARPIIHLQNGLAAQSLNAHFSTLTAQSTCTPSIHSDPVCLGGQLAKCVDGKYKVMGCDSGTTCFALPLVNTPGTRVACTTLSDARSRIKATGAKGGMSTTTIISKPRPQSPPACLSKLKLQRRFSLTPLLSLSLPIHLPFFSSSNLTPPPPPSSLAQTWHDLCSSTSFVGDEDENACKTLTFQNLTTALLPSSNPCAQQDLADDMITYSKSSSITPTQKHALVSFALTYRTYPRNALSSPSSDSMDTGVKGGSQMVMQSYVGRGVVLSSPYCQKAPVNAELVGVVNGQGGEGVRVDPGLFLGVGEEVFAFGERGSCPFGMNSDVGSCECR</sequence>
<evidence type="ECO:0000313" key="3">
    <source>
        <dbReference type="Proteomes" id="UP000027265"/>
    </source>
</evidence>
<dbReference type="EMBL" id="KL197713">
    <property type="protein sequence ID" value="KDQ61048.1"/>
    <property type="molecule type" value="Genomic_DNA"/>
</dbReference>
<protein>
    <recommendedName>
        <fullName evidence="4">Carbohydrate-binding module family 19 domain-containing protein</fullName>
    </recommendedName>
</protein>
<gene>
    <name evidence="2" type="ORF">JAAARDRAFT_32043</name>
</gene>
<proteinExistence type="predicted"/>
<keyword evidence="3" id="KW-1185">Reference proteome</keyword>
<evidence type="ECO:0008006" key="4">
    <source>
        <dbReference type="Google" id="ProtNLM"/>
    </source>
</evidence>
<evidence type="ECO:0000313" key="2">
    <source>
        <dbReference type="EMBL" id="KDQ61048.1"/>
    </source>
</evidence>
<dbReference type="InParanoid" id="A0A067Q1U9"/>
<accession>A0A067Q1U9</accession>
<feature type="signal peptide" evidence="1">
    <location>
        <begin position="1"/>
        <end position="16"/>
    </location>
</feature>
<name>A0A067Q1U9_9AGAM</name>